<reference evidence="1 2" key="1">
    <citation type="submission" date="2021-06" db="EMBL/GenBank/DDBJ databases">
        <title>Caerostris extrusa draft genome.</title>
        <authorList>
            <person name="Kono N."/>
            <person name="Arakawa K."/>
        </authorList>
    </citation>
    <scope>NUCLEOTIDE SEQUENCE [LARGE SCALE GENOMIC DNA]</scope>
</reference>
<evidence type="ECO:0000313" key="2">
    <source>
        <dbReference type="Proteomes" id="UP001054945"/>
    </source>
</evidence>
<protein>
    <submittedName>
        <fullName evidence="1">Uncharacterized protein</fullName>
    </submittedName>
</protein>
<dbReference type="EMBL" id="BPLR01016544">
    <property type="protein sequence ID" value="GIY84687.1"/>
    <property type="molecule type" value="Genomic_DNA"/>
</dbReference>
<accession>A0AAV4WPR3</accession>
<name>A0AAV4WPR3_CAEEX</name>
<keyword evidence="2" id="KW-1185">Reference proteome</keyword>
<evidence type="ECO:0000313" key="1">
    <source>
        <dbReference type="EMBL" id="GIY84687.1"/>
    </source>
</evidence>
<comment type="caution">
    <text evidence="1">The sequence shown here is derived from an EMBL/GenBank/DDBJ whole genome shotgun (WGS) entry which is preliminary data.</text>
</comment>
<dbReference type="Proteomes" id="UP001054945">
    <property type="component" value="Unassembled WGS sequence"/>
</dbReference>
<proteinExistence type="predicted"/>
<sequence>MHGRVYTYTFTFSEIASHQKKRIMPGEDIFFFVSVRLLRANLYVVLTYPRHVLFPKSHLVSNLRGIPNGISIPSSDAIIALRVVLFPRACPGLGKRDLHHDFFHLLAAFSTIDSERENNVSRSPNWK</sequence>
<gene>
    <name evidence="1" type="ORF">CEXT_233341</name>
</gene>
<organism evidence="1 2">
    <name type="scientific">Caerostris extrusa</name>
    <name type="common">Bark spider</name>
    <name type="synonym">Caerostris bankana</name>
    <dbReference type="NCBI Taxonomy" id="172846"/>
    <lineage>
        <taxon>Eukaryota</taxon>
        <taxon>Metazoa</taxon>
        <taxon>Ecdysozoa</taxon>
        <taxon>Arthropoda</taxon>
        <taxon>Chelicerata</taxon>
        <taxon>Arachnida</taxon>
        <taxon>Araneae</taxon>
        <taxon>Araneomorphae</taxon>
        <taxon>Entelegynae</taxon>
        <taxon>Araneoidea</taxon>
        <taxon>Araneidae</taxon>
        <taxon>Caerostris</taxon>
    </lineage>
</organism>
<dbReference type="AlphaFoldDB" id="A0AAV4WPR3"/>